<dbReference type="InterPro" id="IPR057601">
    <property type="entry name" value="Oar-like_b-barrel"/>
</dbReference>
<sequence length="1107" mass="117817">MDFRKFTSVAILTAALALSAGSAYGQTSKGILVGVVRDSSGAVIPNATVKIVGNSDGAVRTITTKGDGSYRIEALDPENYTVTASQTGFAGYSAANVIVSPSQVTTYDMKLSIGGANDVVSVEADSISINTENGQLTGLVNSTDLAKLPIFSLNPYELATTVPGAQVVSNSGFSNGQGLQVNGARPRANNFLLDSQEINDVGIGGQAFQPTIPDSFESVAVLTSAASAEYGRAGGAVVNLVTKQGTNAYHGSVYERYAGSGINALGGQERGSDNPKARFNTHTYGFTAGGPIFKDKLFVFGGLELQRYYGSQTANLLQLPDASGYATLQKIGGPQVALLSQYLSNGSYLTTYNQVAGRTVVTTNVGPQNGCPTTGCIITTNTFQRPNASTSNPDTQWTYRVDYKPWEKDSVGFRYLHDRSSFSPDFQNNGSALAGFDTQQGGPAELGAGYWTHIFGPNVINEFRVAETRLSFAFAPTAATQANPLFALQTINISGLPSLGPNQNFPQGRGEDLYQLQDTVGWTKGRQSLRIGFDIGRQLEKDLVSQNAKGTLTFAKGGTNANGVSYISALGNFLQNQLGPSGTATRTFGPTRIDPHGWRSGFFAQDDIKLNADLTVNIGIRYDYLTNPENSLQYPGIDPTNPLGILVAPTAVGQPATATVNKIKNDKNNVSPRFGFAYAPHAGGLFADGKSVIRGGFGIFYDSDFSNFVTNAAQSAPNAPTGTLTSTTGAGLANATSLVSTIPANLTLTSSVTSVVTNMVNPVTYQYNLGVEHQFPANIFLAIRYVGSRSNKLFANQQYNYFSGLTGKRLNPNYGAIVARGNFADSNYNSLQVEGAHLFSHGFQIRANYTYSKTLDDGSEIFTPDGSDTSYTANLAPGGRRQDYGPSAYDHRHYAVISYVWSPVGLHTTNAIGNAALGLLTRHWTVSGTSRFQSGIYGNFGTYGIDINGDGSSTNDRAIVSNKNAPLESGGIDGAFVGGTTGTYYDLATVNGPVGNLVVVNPSNVHFLIPYGPNNQYLSQEIGRNSYSNPGSMNNDLALEKGVGLSYLHLERGKLVLRAEVQNIANHNNIGYLDSRVTDIGTGNFLNRKNGLEDAGRQMFLWAKIQF</sequence>
<dbReference type="Gene3D" id="2.170.130.10">
    <property type="entry name" value="TonB-dependent receptor, plug domain"/>
    <property type="match status" value="1"/>
</dbReference>
<feature type="domain" description="TonB-dependent transporter Oar-like beta-barrel" evidence="6">
    <location>
        <begin position="241"/>
        <end position="1079"/>
    </location>
</feature>
<feature type="domain" description="TonB-dependent receptor plug" evidence="5">
    <location>
        <begin position="152"/>
        <end position="235"/>
    </location>
</feature>
<evidence type="ECO:0000259" key="5">
    <source>
        <dbReference type="Pfam" id="PF07715"/>
    </source>
</evidence>
<feature type="signal peptide" evidence="4">
    <location>
        <begin position="1"/>
        <end position="25"/>
    </location>
</feature>
<dbReference type="OrthoDB" id="97893at2"/>
<keyword evidence="8" id="KW-1185">Reference proteome</keyword>
<dbReference type="InterPro" id="IPR036942">
    <property type="entry name" value="Beta-barrel_TonB_sf"/>
</dbReference>
<comment type="subcellular location">
    <subcellularLocation>
        <location evidence="1">Cell outer membrane</location>
    </subcellularLocation>
</comment>
<dbReference type="InterPro" id="IPR037066">
    <property type="entry name" value="Plug_dom_sf"/>
</dbReference>
<dbReference type="Gene3D" id="2.60.40.1120">
    <property type="entry name" value="Carboxypeptidase-like, regulatory domain"/>
    <property type="match status" value="1"/>
</dbReference>
<evidence type="ECO:0000259" key="6">
    <source>
        <dbReference type="Pfam" id="PF25183"/>
    </source>
</evidence>
<evidence type="ECO:0000256" key="3">
    <source>
        <dbReference type="ARBA" id="ARBA00023237"/>
    </source>
</evidence>
<keyword evidence="3" id="KW-0998">Cell outer membrane</keyword>
<dbReference type="GO" id="GO:0009279">
    <property type="term" value="C:cell outer membrane"/>
    <property type="evidence" value="ECO:0007669"/>
    <property type="project" value="UniProtKB-SubCell"/>
</dbReference>
<dbReference type="EMBL" id="FOZL01000001">
    <property type="protein sequence ID" value="SFS06341.1"/>
    <property type="molecule type" value="Genomic_DNA"/>
</dbReference>
<dbReference type="SUPFAM" id="SSF56935">
    <property type="entry name" value="Porins"/>
    <property type="match status" value="1"/>
</dbReference>
<evidence type="ECO:0000256" key="4">
    <source>
        <dbReference type="SAM" id="SignalP"/>
    </source>
</evidence>
<dbReference type="Gene3D" id="2.40.170.20">
    <property type="entry name" value="TonB-dependent receptor, beta-barrel domain"/>
    <property type="match status" value="1"/>
</dbReference>
<keyword evidence="4" id="KW-0732">Signal</keyword>
<evidence type="ECO:0000256" key="1">
    <source>
        <dbReference type="ARBA" id="ARBA00004442"/>
    </source>
</evidence>
<dbReference type="STRING" id="474950.SAMN05421771_1196"/>
<evidence type="ECO:0000313" key="7">
    <source>
        <dbReference type="EMBL" id="SFS06341.1"/>
    </source>
</evidence>
<keyword evidence="7" id="KW-0675">Receptor</keyword>
<gene>
    <name evidence="7" type="ORF">SAMN05421771_1196</name>
</gene>
<protein>
    <submittedName>
        <fullName evidence="7">TonB-dependent Receptor Plug Domain</fullName>
    </submittedName>
</protein>
<organism evidence="7 8">
    <name type="scientific">Granulicella pectinivorans</name>
    <dbReference type="NCBI Taxonomy" id="474950"/>
    <lineage>
        <taxon>Bacteria</taxon>
        <taxon>Pseudomonadati</taxon>
        <taxon>Acidobacteriota</taxon>
        <taxon>Terriglobia</taxon>
        <taxon>Terriglobales</taxon>
        <taxon>Acidobacteriaceae</taxon>
        <taxon>Granulicella</taxon>
    </lineage>
</organism>
<dbReference type="Pfam" id="PF07715">
    <property type="entry name" value="Plug"/>
    <property type="match status" value="1"/>
</dbReference>
<keyword evidence="2" id="KW-0472">Membrane</keyword>
<evidence type="ECO:0000313" key="8">
    <source>
        <dbReference type="Proteomes" id="UP000199024"/>
    </source>
</evidence>
<dbReference type="Proteomes" id="UP000199024">
    <property type="component" value="Unassembled WGS sequence"/>
</dbReference>
<dbReference type="Pfam" id="PF25183">
    <property type="entry name" value="OMP_b-brl_4"/>
    <property type="match status" value="1"/>
</dbReference>
<proteinExistence type="predicted"/>
<dbReference type="AlphaFoldDB" id="A0A1I6LSA1"/>
<feature type="chain" id="PRO_5011717037" evidence="4">
    <location>
        <begin position="26"/>
        <end position="1107"/>
    </location>
</feature>
<accession>A0A1I6LSA1</accession>
<name>A0A1I6LSA1_9BACT</name>
<dbReference type="Pfam" id="PF13620">
    <property type="entry name" value="CarboxypepD_reg"/>
    <property type="match status" value="1"/>
</dbReference>
<dbReference type="InterPro" id="IPR012910">
    <property type="entry name" value="Plug_dom"/>
</dbReference>
<dbReference type="InterPro" id="IPR008969">
    <property type="entry name" value="CarboxyPept-like_regulatory"/>
</dbReference>
<reference evidence="7 8" key="1">
    <citation type="submission" date="2016-10" db="EMBL/GenBank/DDBJ databases">
        <authorList>
            <person name="de Groot N.N."/>
        </authorList>
    </citation>
    <scope>NUCLEOTIDE SEQUENCE [LARGE SCALE GENOMIC DNA]</scope>
    <source>
        <strain evidence="7 8">DSM 21001</strain>
    </source>
</reference>
<evidence type="ECO:0000256" key="2">
    <source>
        <dbReference type="ARBA" id="ARBA00023136"/>
    </source>
</evidence>
<dbReference type="SUPFAM" id="SSF49464">
    <property type="entry name" value="Carboxypeptidase regulatory domain-like"/>
    <property type="match status" value="1"/>
</dbReference>